<sequence>SIVSLNRKFVTELHYNLQKETKDEVALPTASVFDGSGFNAEGGTEGTSDMDESEG</sequence>
<accession>A0A816KY64</accession>
<dbReference type="EMBL" id="HG994366">
    <property type="protein sequence ID" value="CAF1921418.1"/>
    <property type="molecule type" value="Genomic_DNA"/>
</dbReference>
<dbReference type="AlphaFoldDB" id="A0A816KY64"/>
<reference evidence="2" key="1">
    <citation type="submission" date="2021-01" db="EMBL/GenBank/DDBJ databases">
        <authorList>
            <consortium name="Genoscope - CEA"/>
            <person name="William W."/>
        </authorList>
    </citation>
    <scope>NUCLEOTIDE SEQUENCE</scope>
</reference>
<dbReference type="Proteomes" id="UP001295469">
    <property type="component" value="Chromosome C02"/>
</dbReference>
<feature type="region of interest" description="Disordered" evidence="1">
    <location>
        <begin position="32"/>
        <end position="55"/>
    </location>
</feature>
<evidence type="ECO:0000256" key="1">
    <source>
        <dbReference type="SAM" id="MobiDB-lite"/>
    </source>
</evidence>
<feature type="non-terminal residue" evidence="2">
    <location>
        <position position="55"/>
    </location>
</feature>
<gene>
    <name evidence="2" type="ORF">DARMORV10_C02P61700.1</name>
</gene>
<organism evidence="2">
    <name type="scientific">Brassica napus</name>
    <name type="common">Rape</name>
    <dbReference type="NCBI Taxonomy" id="3708"/>
    <lineage>
        <taxon>Eukaryota</taxon>
        <taxon>Viridiplantae</taxon>
        <taxon>Streptophyta</taxon>
        <taxon>Embryophyta</taxon>
        <taxon>Tracheophyta</taxon>
        <taxon>Spermatophyta</taxon>
        <taxon>Magnoliopsida</taxon>
        <taxon>eudicotyledons</taxon>
        <taxon>Gunneridae</taxon>
        <taxon>Pentapetalae</taxon>
        <taxon>rosids</taxon>
        <taxon>malvids</taxon>
        <taxon>Brassicales</taxon>
        <taxon>Brassicaceae</taxon>
        <taxon>Brassiceae</taxon>
        <taxon>Brassica</taxon>
    </lineage>
</organism>
<evidence type="ECO:0000313" key="2">
    <source>
        <dbReference type="EMBL" id="CAF1921418.1"/>
    </source>
</evidence>
<proteinExistence type="predicted"/>
<name>A0A816KY64_BRANA</name>
<protein>
    <submittedName>
        <fullName evidence="2">(rape) hypothetical protein</fullName>
    </submittedName>
</protein>